<reference evidence="2 3" key="1">
    <citation type="journal article" date="2019" name="G3 (Bethesda)">
        <title>Sequencing of a Wild Apple (Malus baccata) Genome Unravels the Differences Between Cultivated and Wild Apple Species Regarding Disease Resistance and Cold Tolerance.</title>
        <authorList>
            <person name="Chen X."/>
        </authorList>
    </citation>
    <scope>NUCLEOTIDE SEQUENCE [LARGE SCALE GENOMIC DNA]</scope>
    <source>
        <strain evidence="3">cv. Shandingzi</strain>
        <tissue evidence="2">Leaves</tissue>
    </source>
</reference>
<dbReference type="PANTHER" id="PTHR33210:SF24">
    <property type="entry name" value="POLLEN OLE E 1 ALLERGEN AND EXTENSIN FAMILY PROTEIN"/>
    <property type="match status" value="1"/>
</dbReference>
<feature type="signal peptide" evidence="1">
    <location>
        <begin position="1"/>
        <end position="24"/>
    </location>
</feature>
<keyword evidence="1" id="KW-0732">Signal</keyword>
<dbReference type="InterPro" id="IPR039923">
    <property type="entry name" value="Protodermal_1"/>
</dbReference>
<proteinExistence type="predicted"/>
<feature type="chain" id="PRO_5022098459" evidence="1">
    <location>
        <begin position="25"/>
        <end position="380"/>
    </location>
</feature>
<dbReference type="Proteomes" id="UP000315295">
    <property type="component" value="Unassembled WGS sequence"/>
</dbReference>
<dbReference type="AlphaFoldDB" id="A0A540MUK8"/>
<dbReference type="PANTHER" id="PTHR33210">
    <property type="entry name" value="PROTODERMAL FACTOR 1"/>
    <property type="match status" value="1"/>
</dbReference>
<accession>A0A540MUK8</accession>
<evidence type="ECO:0000313" key="3">
    <source>
        <dbReference type="Proteomes" id="UP000315295"/>
    </source>
</evidence>
<evidence type="ECO:0000313" key="2">
    <source>
        <dbReference type="EMBL" id="TQE02451.1"/>
    </source>
</evidence>
<name>A0A540MUK8_MALBA</name>
<dbReference type="Pfam" id="PF01190">
    <property type="entry name" value="Pollen_Ole_e_1"/>
    <property type="match status" value="1"/>
</dbReference>
<dbReference type="STRING" id="106549.A0A540MUK8"/>
<dbReference type="EMBL" id="VIEB01000176">
    <property type="protein sequence ID" value="TQE02451.1"/>
    <property type="molecule type" value="Genomic_DNA"/>
</dbReference>
<organism evidence="2 3">
    <name type="scientific">Malus baccata</name>
    <name type="common">Siberian crab apple</name>
    <name type="synonym">Pyrus baccata</name>
    <dbReference type="NCBI Taxonomy" id="106549"/>
    <lineage>
        <taxon>Eukaryota</taxon>
        <taxon>Viridiplantae</taxon>
        <taxon>Streptophyta</taxon>
        <taxon>Embryophyta</taxon>
        <taxon>Tracheophyta</taxon>
        <taxon>Spermatophyta</taxon>
        <taxon>Magnoliopsida</taxon>
        <taxon>eudicotyledons</taxon>
        <taxon>Gunneridae</taxon>
        <taxon>Pentapetalae</taxon>
        <taxon>rosids</taxon>
        <taxon>fabids</taxon>
        <taxon>Rosales</taxon>
        <taxon>Rosaceae</taxon>
        <taxon>Amygdaloideae</taxon>
        <taxon>Maleae</taxon>
        <taxon>Malus</taxon>
    </lineage>
</organism>
<comment type="caution">
    <text evidence="2">The sequence shown here is derived from an EMBL/GenBank/DDBJ whole genome shotgun (WGS) entry which is preliminary data.</text>
</comment>
<evidence type="ECO:0000256" key="1">
    <source>
        <dbReference type="SAM" id="SignalP"/>
    </source>
</evidence>
<sequence>MDWPEKLILAAILVLCAVIDGAQANTMVSGTVFCDQCKDGEISLFDYPIYGVKVQVACSDGNGQVTMSREETTNLFGNYAIKFDGTPDLSGCYAQVSSSTGSGCVVSAGPAQSLKLMFRMFDMEMYAVDSLLTQPAQPMSFCPKSSYNPVPAPVTPVNPPPIPVAPTNPLPKPVPPASPPPKPVTPWIPPPFRLPPMPRLPPLPPLPSLPPMPPMPFVEATACPHQQWTMREHNCYWRAVNPNTKVAVIFGPLAASRYGTDLTLWQGLQGRGDPYRTLLREGITALLNSYNSLQYPYNSIAVVQHLNWGLIGSNKNVLLTGLRFIRANSDAVAAPVQGVSPLVAISGSSGLIVPAGYDDGVPGGLSFGELRPKGLGAKAN</sequence>
<protein>
    <submittedName>
        <fullName evidence="2">Uncharacterized protein</fullName>
    </submittedName>
</protein>
<gene>
    <name evidence="2" type="ORF">C1H46_011976</name>
</gene>
<keyword evidence="3" id="KW-1185">Reference proteome</keyword>